<name>A0AAU7CN69_9BACT</name>
<evidence type="ECO:0000313" key="2">
    <source>
        <dbReference type="EMBL" id="XBH06874.1"/>
    </source>
</evidence>
<dbReference type="RefSeq" id="WP_406699722.1">
    <property type="nucleotide sequence ID" value="NZ_CP155447.1"/>
</dbReference>
<dbReference type="Pfam" id="PF03162">
    <property type="entry name" value="Y_phosphatase2"/>
    <property type="match status" value="1"/>
</dbReference>
<dbReference type="EMBL" id="CP155447">
    <property type="protein sequence ID" value="XBH06874.1"/>
    <property type="molecule type" value="Genomic_DNA"/>
</dbReference>
<protein>
    <submittedName>
        <fullName evidence="2">Tyrosine protein phosphatase</fullName>
    </submittedName>
</protein>
<reference evidence="2" key="1">
    <citation type="submission" date="2024-05" db="EMBL/GenBank/DDBJ databases">
        <title>Planctomycetes of the genus Singulisphaera possess chitinolytic capabilities.</title>
        <authorList>
            <person name="Ivanova A."/>
        </authorList>
    </citation>
    <scope>NUCLEOTIDE SEQUENCE</scope>
    <source>
        <strain evidence="2">Ch08T</strain>
    </source>
</reference>
<sequence length="214" mass="24715">MVSRRKWIRRGLVGALGCLTAQQVWRHGHDYVFADKFAVVEPGKIYRGAWQQPWPMRRMVENYKVKTVLALAHPPTHPLAIREKKMAGELGYRWVHIPIVDQRGLGDWRVISDLLEEAAAVVADPKNQPVYFHCHHGINRASMVQIAYRTKYCGWTLEKATAEIAQTFGLVEVSHGPDYRHMESFYRERVLPYRQAQSKQAAIAAPRQEPTRQF</sequence>
<gene>
    <name evidence="2" type="ORF">V5E97_12770</name>
</gene>
<comment type="similarity">
    <text evidence="1">Belongs to the protein-tyrosine phosphatase family.</text>
</comment>
<evidence type="ECO:0000256" key="1">
    <source>
        <dbReference type="ARBA" id="ARBA00009580"/>
    </source>
</evidence>
<proteinExistence type="inferred from homology"/>
<organism evidence="2">
    <name type="scientific">Singulisphaera sp. Ch08</name>
    <dbReference type="NCBI Taxonomy" id="3120278"/>
    <lineage>
        <taxon>Bacteria</taxon>
        <taxon>Pseudomonadati</taxon>
        <taxon>Planctomycetota</taxon>
        <taxon>Planctomycetia</taxon>
        <taxon>Isosphaerales</taxon>
        <taxon>Isosphaeraceae</taxon>
        <taxon>Singulisphaera</taxon>
    </lineage>
</organism>
<dbReference type="InterPro" id="IPR029021">
    <property type="entry name" value="Prot-tyrosine_phosphatase-like"/>
</dbReference>
<dbReference type="Gene3D" id="3.90.190.10">
    <property type="entry name" value="Protein tyrosine phosphatase superfamily"/>
    <property type="match status" value="1"/>
</dbReference>
<dbReference type="SUPFAM" id="SSF52799">
    <property type="entry name" value="(Phosphotyrosine protein) phosphatases II"/>
    <property type="match status" value="1"/>
</dbReference>
<dbReference type="PANTHER" id="PTHR31126">
    <property type="entry name" value="TYROSINE-PROTEIN PHOSPHATASE"/>
    <property type="match status" value="1"/>
</dbReference>
<dbReference type="GO" id="GO:0016791">
    <property type="term" value="F:phosphatase activity"/>
    <property type="evidence" value="ECO:0007669"/>
    <property type="project" value="TreeGrafter"/>
</dbReference>
<dbReference type="AlphaFoldDB" id="A0AAU7CN69"/>
<accession>A0AAU7CN69</accession>
<dbReference type="PANTHER" id="PTHR31126:SF72">
    <property type="entry name" value="DUAL SPECIFICITY PROTEIN PHOSPHATASE TPBA"/>
    <property type="match status" value="1"/>
</dbReference>
<dbReference type="InterPro" id="IPR004861">
    <property type="entry name" value="Siw14-like"/>
</dbReference>